<accession>A0A0E3GD41</accession>
<reference evidence="15" key="1">
    <citation type="submission" date="2014-03" db="EMBL/GenBank/DDBJ databases">
        <title>Identification, mRNA Expression, and Functional Analysis of Chitinase Gene in Panonychus citri.</title>
        <authorList>
            <person name="Xia W."/>
        </authorList>
    </citation>
    <scope>NUCLEOTIDE SEQUENCE</scope>
</reference>
<keyword evidence="7" id="KW-0146">Chitin degradation</keyword>
<feature type="region of interest" description="Disordered" evidence="11">
    <location>
        <begin position="71"/>
        <end position="160"/>
    </location>
</feature>
<keyword evidence="6" id="KW-0378">Hydrolase</keyword>
<evidence type="ECO:0000259" key="14">
    <source>
        <dbReference type="PROSITE" id="PS51910"/>
    </source>
</evidence>
<dbReference type="InterPro" id="IPR017853">
    <property type="entry name" value="GH"/>
</dbReference>
<keyword evidence="8" id="KW-1015">Disulfide bond</keyword>
<evidence type="ECO:0000256" key="8">
    <source>
        <dbReference type="ARBA" id="ARBA00023157"/>
    </source>
</evidence>
<dbReference type="InterPro" id="IPR011583">
    <property type="entry name" value="Chitinase_II/V-like_cat"/>
</dbReference>
<name>A0A0E3GD41_PANCT</name>
<feature type="domain" description="GH18" evidence="14">
    <location>
        <begin position="177"/>
        <end position="556"/>
    </location>
</feature>
<dbReference type="AlphaFoldDB" id="A0A0E3GD41"/>
<dbReference type="GO" id="GO:0008843">
    <property type="term" value="F:endochitinase activity"/>
    <property type="evidence" value="ECO:0007669"/>
    <property type="project" value="UniProtKB-EC"/>
</dbReference>
<dbReference type="PROSITE" id="PS51910">
    <property type="entry name" value="GH18_2"/>
    <property type="match status" value="1"/>
</dbReference>
<protein>
    <recommendedName>
        <fullName evidence="3">chitinase</fullName>
        <ecNumber evidence="3">3.2.1.14</ecNumber>
    </recommendedName>
</protein>
<dbReference type="Gene3D" id="3.10.50.10">
    <property type="match status" value="1"/>
</dbReference>
<dbReference type="InterPro" id="IPR001223">
    <property type="entry name" value="Glyco_hydro18_cat"/>
</dbReference>
<dbReference type="Gene3D" id="2.170.140.10">
    <property type="entry name" value="Chitin binding domain"/>
    <property type="match status" value="1"/>
</dbReference>
<evidence type="ECO:0000256" key="1">
    <source>
        <dbReference type="ARBA" id="ARBA00000822"/>
    </source>
</evidence>
<dbReference type="SUPFAM" id="SSF54556">
    <property type="entry name" value="Chitinase insertion domain"/>
    <property type="match status" value="1"/>
</dbReference>
<dbReference type="GO" id="GO:0006032">
    <property type="term" value="P:chitin catabolic process"/>
    <property type="evidence" value="ECO:0007669"/>
    <property type="project" value="UniProtKB-KW"/>
</dbReference>
<evidence type="ECO:0000256" key="12">
    <source>
        <dbReference type="SAM" id="SignalP"/>
    </source>
</evidence>
<keyword evidence="9" id="KW-0119">Carbohydrate metabolism</keyword>
<evidence type="ECO:0000256" key="2">
    <source>
        <dbReference type="ARBA" id="ARBA00009121"/>
    </source>
</evidence>
<dbReference type="EMBL" id="KJ528304">
    <property type="protein sequence ID" value="AJE26315.1"/>
    <property type="molecule type" value="mRNA"/>
</dbReference>
<dbReference type="InterPro" id="IPR002557">
    <property type="entry name" value="Chitin-bd_dom"/>
</dbReference>
<evidence type="ECO:0000256" key="11">
    <source>
        <dbReference type="SAM" id="MobiDB-lite"/>
    </source>
</evidence>
<evidence type="ECO:0000256" key="10">
    <source>
        <dbReference type="ARBA" id="ARBA00023326"/>
    </source>
</evidence>
<dbReference type="GO" id="GO:0008061">
    <property type="term" value="F:chitin binding"/>
    <property type="evidence" value="ECO:0007669"/>
    <property type="project" value="UniProtKB-KW"/>
</dbReference>
<evidence type="ECO:0000256" key="7">
    <source>
        <dbReference type="ARBA" id="ARBA00023024"/>
    </source>
</evidence>
<keyword evidence="10" id="KW-0624">Polysaccharide degradation</keyword>
<feature type="domain" description="Chitin-binding type-2" evidence="13">
    <location>
        <begin position="18"/>
        <end position="74"/>
    </location>
</feature>
<dbReference type="SUPFAM" id="SSF57625">
    <property type="entry name" value="Invertebrate chitin-binding proteins"/>
    <property type="match status" value="1"/>
</dbReference>
<comment type="catalytic activity">
    <reaction evidence="1">
        <text>Random endo-hydrolysis of N-acetyl-beta-D-glucosaminide (1-&gt;4)-beta-linkages in chitin and chitodextrins.</text>
        <dbReference type="EC" id="3.2.1.14"/>
    </reaction>
</comment>
<dbReference type="InterPro" id="IPR036508">
    <property type="entry name" value="Chitin-bd_dom_sf"/>
</dbReference>
<sequence>MLPSLIVTFTLLFGTINCQNCPSSEGYFQDPSNCSKFFYCSSGKIVHKYECGSNSVFNPDLKICDWKENTKCESDSSPSSTTTTATKPLVGENEVPDNSIEASSSNPPTSSSTFAPTTSSTSPSTSAPTSTSTSTSTTTQTSNVIDVETENPYEWHPPIGPTTTAEPDPMEGFNDDYKIVCYFTNWAWYRPQGAKFIPEDTNSKYCTHINYGFAVLDSSSLTIKIHDSWADVDNRFLKRVAGLRKNNPRLKVLLSLGGWNDSAGDKYSRLVNNPSARRNFINHSIQFLAKFGFDGLGLDWEYPKCWQTTCKDGPESDKANFALFVHELRQAYESKGWLLTAAVSPSKQVIDAGYDVPALAKDFDFINVMAYDMHGQWDKFAAHHAPLYPRQESSSFDPNDGIFNINYTVNYWIDQGMPKKKVILGVPFYGRSFALEGQAGSHSLKGYGAAALQGGEPGTFTREKGYLAFYEICDYQKNQGWTKARDPTTGLPFAFKGNQWVGYDDTEQMRKKSEFIKSLDIGGAMVWALDLDDFMGRCCSTKWPLLKTLNAGLRGVKSFEAIDC</sequence>
<dbReference type="Pfam" id="PF01607">
    <property type="entry name" value="CBM_14"/>
    <property type="match status" value="1"/>
</dbReference>
<dbReference type="FunFam" id="3.10.50.10:FF:000004">
    <property type="entry name" value="Chitinase 5"/>
    <property type="match status" value="1"/>
</dbReference>
<dbReference type="Gene3D" id="3.20.20.80">
    <property type="entry name" value="Glycosidases"/>
    <property type="match status" value="1"/>
</dbReference>
<dbReference type="SMART" id="SM00636">
    <property type="entry name" value="Glyco_18"/>
    <property type="match status" value="1"/>
</dbReference>
<dbReference type="SMART" id="SM00494">
    <property type="entry name" value="ChtBD2"/>
    <property type="match status" value="1"/>
</dbReference>
<feature type="compositionally biased region" description="Low complexity" evidence="11">
    <location>
        <begin position="75"/>
        <end position="86"/>
    </location>
</feature>
<dbReference type="SUPFAM" id="SSF51445">
    <property type="entry name" value="(Trans)glycosidases"/>
    <property type="match status" value="1"/>
</dbReference>
<dbReference type="CDD" id="cd02872">
    <property type="entry name" value="GH18_chitolectin_chitotriosidase"/>
    <property type="match status" value="1"/>
</dbReference>
<feature type="chain" id="PRO_5002410272" description="chitinase" evidence="12">
    <location>
        <begin position="19"/>
        <end position="564"/>
    </location>
</feature>
<evidence type="ECO:0000256" key="3">
    <source>
        <dbReference type="ARBA" id="ARBA00012729"/>
    </source>
</evidence>
<dbReference type="Pfam" id="PF00704">
    <property type="entry name" value="Glyco_hydro_18"/>
    <property type="match status" value="1"/>
</dbReference>
<comment type="similarity">
    <text evidence="2">Belongs to the glycosyl hydrolase 18 family. Chitinase class II subfamily.</text>
</comment>
<dbReference type="GO" id="GO:0005576">
    <property type="term" value="C:extracellular region"/>
    <property type="evidence" value="ECO:0007669"/>
    <property type="project" value="InterPro"/>
</dbReference>
<keyword evidence="5 12" id="KW-0732">Signal</keyword>
<feature type="compositionally biased region" description="Low complexity" evidence="11">
    <location>
        <begin position="102"/>
        <end position="142"/>
    </location>
</feature>
<dbReference type="InterPro" id="IPR050314">
    <property type="entry name" value="Glycosyl_Hydrlase_18"/>
</dbReference>
<dbReference type="PANTHER" id="PTHR11177">
    <property type="entry name" value="CHITINASE"/>
    <property type="match status" value="1"/>
</dbReference>
<dbReference type="InterPro" id="IPR029070">
    <property type="entry name" value="Chitinase_insertion_sf"/>
</dbReference>
<dbReference type="OrthoDB" id="6430753at2759"/>
<dbReference type="PANTHER" id="PTHR11177:SF359">
    <property type="entry name" value="CHITINASE 10-RELATED"/>
    <property type="match status" value="1"/>
</dbReference>
<keyword evidence="4" id="KW-0147">Chitin-binding</keyword>
<evidence type="ECO:0000256" key="6">
    <source>
        <dbReference type="ARBA" id="ARBA00022801"/>
    </source>
</evidence>
<evidence type="ECO:0000259" key="13">
    <source>
        <dbReference type="PROSITE" id="PS50940"/>
    </source>
</evidence>
<evidence type="ECO:0000256" key="9">
    <source>
        <dbReference type="ARBA" id="ARBA00023277"/>
    </source>
</evidence>
<feature type="signal peptide" evidence="12">
    <location>
        <begin position="1"/>
        <end position="18"/>
    </location>
</feature>
<proteinExistence type="evidence at transcript level"/>
<evidence type="ECO:0000256" key="5">
    <source>
        <dbReference type="ARBA" id="ARBA00022729"/>
    </source>
</evidence>
<dbReference type="GO" id="GO:0000272">
    <property type="term" value="P:polysaccharide catabolic process"/>
    <property type="evidence" value="ECO:0007669"/>
    <property type="project" value="UniProtKB-KW"/>
</dbReference>
<organism evidence="15">
    <name type="scientific">Panonychus citri</name>
    <name type="common">Citrus red mite</name>
    <name type="synonym">Tetranychus citri</name>
    <dbReference type="NCBI Taxonomy" id="50023"/>
    <lineage>
        <taxon>Eukaryota</taxon>
        <taxon>Metazoa</taxon>
        <taxon>Ecdysozoa</taxon>
        <taxon>Arthropoda</taxon>
        <taxon>Chelicerata</taxon>
        <taxon>Arachnida</taxon>
        <taxon>Acari</taxon>
        <taxon>Acariformes</taxon>
        <taxon>Trombidiformes</taxon>
        <taxon>Prostigmata</taxon>
        <taxon>Eleutherengona</taxon>
        <taxon>Raphignathae</taxon>
        <taxon>Tetranychoidea</taxon>
        <taxon>Tetranychidae</taxon>
        <taxon>Panonychus</taxon>
    </lineage>
</organism>
<evidence type="ECO:0000313" key="15">
    <source>
        <dbReference type="EMBL" id="AJE26315.1"/>
    </source>
</evidence>
<dbReference type="EC" id="3.2.1.14" evidence="3"/>
<dbReference type="PROSITE" id="PS50940">
    <property type="entry name" value="CHIT_BIND_II"/>
    <property type="match status" value="1"/>
</dbReference>
<evidence type="ECO:0000256" key="4">
    <source>
        <dbReference type="ARBA" id="ARBA00022669"/>
    </source>
</evidence>